<accession>A0ABR1BTB8</accession>
<proteinExistence type="predicted"/>
<dbReference type="Proteomes" id="UP001303046">
    <property type="component" value="Unassembled WGS sequence"/>
</dbReference>
<protein>
    <submittedName>
        <fullName evidence="1">Uncharacterized protein</fullName>
    </submittedName>
</protein>
<evidence type="ECO:0000313" key="2">
    <source>
        <dbReference type="Proteomes" id="UP001303046"/>
    </source>
</evidence>
<name>A0ABR1BTB8_NECAM</name>
<organism evidence="1 2">
    <name type="scientific">Necator americanus</name>
    <name type="common">Human hookworm</name>
    <dbReference type="NCBI Taxonomy" id="51031"/>
    <lineage>
        <taxon>Eukaryota</taxon>
        <taxon>Metazoa</taxon>
        <taxon>Ecdysozoa</taxon>
        <taxon>Nematoda</taxon>
        <taxon>Chromadorea</taxon>
        <taxon>Rhabditida</taxon>
        <taxon>Rhabditina</taxon>
        <taxon>Rhabditomorpha</taxon>
        <taxon>Strongyloidea</taxon>
        <taxon>Ancylostomatidae</taxon>
        <taxon>Bunostominae</taxon>
        <taxon>Necator</taxon>
    </lineage>
</organism>
<gene>
    <name evidence="1" type="primary">Necator_chrI.g2070</name>
    <name evidence="1" type="ORF">RB195_005944</name>
</gene>
<dbReference type="EMBL" id="JAVFWL010000001">
    <property type="protein sequence ID" value="KAK6728603.1"/>
    <property type="molecule type" value="Genomic_DNA"/>
</dbReference>
<keyword evidence="2" id="KW-1185">Reference proteome</keyword>
<evidence type="ECO:0000313" key="1">
    <source>
        <dbReference type="EMBL" id="KAK6728603.1"/>
    </source>
</evidence>
<comment type="caution">
    <text evidence="1">The sequence shown here is derived from an EMBL/GenBank/DDBJ whole genome shotgun (WGS) entry which is preliminary data.</text>
</comment>
<reference evidence="1 2" key="1">
    <citation type="submission" date="2023-08" db="EMBL/GenBank/DDBJ databases">
        <title>A Necator americanus chromosomal reference genome.</title>
        <authorList>
            <person name="Ilik V."/>
            <person name="Petrzelkova K.J."/>
            <person name="Pardy F."/>
            <person name="Fuh T."/>
            <person name="Niatou-Singa F.S."/>
            <person name="Gouil Q."/>
            <person name="Baker L."/>
            <person name="Ritchie M.E."/>
            <person name="Jex A.R."/>
            <person name="Gazzola D."/>
            <person name="Li H."/>
            <person name="Toshio Fujiwara R."/>
            <person name="Zhan B."/>
            <person name="Aroian R.V."/>
            <person name="Pafco B."/>
            <person name="Schwarz E.M."/>
        </authorList>
    </citation>
    <scope>NUCLEOTIDE SEQUENCE [LARGE SCALE GENOMIC DNA]</scope>
    <source>
        <strain evidence="1 2">Aroian</strain>
        <tissue evidence="1">Whole animal</tissue>
    </source>
</reference>
<sequence length="120" mass="13275">MSSGYPCGVSRIALGAALMRIRFPARVVRNCATFYAGAQYAILRYYARSGLPLGFVTVVPFSCLHRSAVHEIAPDSVEPPQKICLPTRNASSKNIGKIEWPLYDRNLKTQALATQSDFLR</sequence>